<name>A0A067BRV8_SAPPC</name>
<evidence type="ECO:0000313" key="2">
    <source>
        <dbReference type="EMBL" id="KDO19540.1"/>
    </source>
</evidence>
<keyword evidence="3" id="KW-1185">Reference proteome</keyword>
<feature type="region of interest" description="Disordered" evidence="1">
    <location>
        <begin position="1"/>
        <end position="72"/>
    </location>
</feature>
<dbReference type="EMBL" id="KK583346">
    <property type="protein sequence ID" value="KDO19540.1"/>
    <property type="molecule type" value="Genomic_DNA"/>
</dbReference>
<dbReference type="GeneID" id="24137026"/>
<accession>A0A067BRV8</accession>
<dbReference type="Proteomes" id="UP000030745">
    <property type="component" value="Unassembled WGS sequence"/>
</dbReference>
<dbReference type="AlphaFoldDB" id="A0A067BRV8"/>
<sequence>MAPLFAHSAPRAPRRFKASSPRRPSRRWDVAPRARSPCLYEVPSPLGPPPPPPVVRRVNNGTSDEPEKLTKSRLLGLLNEAVVQVRPRRQWSMD</sequence>
<gene>
    <name evidence="2" type="ORF">SPRG_15283</name>
</gene>
<reference evidence="2 3" key="1">
    <citation type="journal article" date="2013" name="PLoS Genet.">
        <title>Distinctive expansion of potential virulence genes in the genome of the oomycete fish pathogen Saprolegnia parasitica.</title>
        <authorList>
            <person name="Jiang R.H."/>
            <person name="de Bruijn I."/>
            <person name="Haas B.J."/>
            <person name="Belmonte R."/>
            <person name="Lobach L."/>
            <person name="Christie J."/>
            <person name="van den Ackerveken G."/>
            <person name="Bottin A."/>
            <person name="Bulone V."/>
            <person name="Diaz-Moreno S.M."/>
            <person name="Dumas B."/>
            <person name="Fan L."/>
            <person name="Gaulin E."/>
            <person name="Govers F."/>
            <person name="Grenville-Briggs L.J."/>
            <person name="Horner N.R."/>
            <person name="Levin J.Z."/>
            <person name="Mammella M."/>
            <person name="Meijer H.J."/>
            <person name="Morris P."/>
            <person name="Nusbaum C."/>
            <person name="Oome S."/>
            <person name="Phillips A.J."/>
            <person name="van Rooyen D."/>
            <person name="Rzeszutek E."/>
            <person name="Saraiva M."/>
            <person name="Secombes C.J."/>
            <person name="Seidl M.F."/>
            <person name="Snel B."/>
            <person name="Stassen J.H."/>
            <person name="Sykes S."/>
            <person name="Tripathy S."/>
            <person name="van den Berg H."/>
            <person name="Vega-Arreguin J.C."/>
            <person name="Wawra S."/>
            <person name="Young S.K."/>
            <person name="Zeng Q."/>
            <person name="Dieguez-Uribeondo J."/>
            <person name="Russ C."/>
            <person name="Tyler B.M."/>
            <person name="van West P."/>
        </authorList>
    </citation>
    <scope>NUCLEOTIDE SEQUENCE [LARGE SCALE GENOMIC DNA]</scope>
    <source>
        <strain evidence="2 3">CBS 223.65</strain>
    </source>
</reference>
<evidence type="ECO:0000256" key="1">
    <source>
        <dbReference type="SAM" id="MobiDB-lite"/>
    </source>
</evidence>
<dbReference type="VEuPathDB" id="FungiDB:SPRG_15283"/>
<feature type="compositionally biased region" description="Pro residues" evidence="1">
    <location>
        <begin position="45"/>
        <end position="54"/>
    </location>
</feature>
<dbReference type="KEGG" id="spar:SPRG_15283"/>
<evidence type="ECO:0000313" key="3">
    <source>
        <dbReference type="Proteomes" id="UP000030745"/>
    </source>
</evidence>
<organism evidence="2 3">
    <name type="scientific">Saprolegnia parasitica (strain CBS 223.65)</name>
    <dbReference type="NCBI Taxonomy" id="695850"/>
    <lineage>
        <taxon>Eukaryota</taxon>
        <taxon>Sar</taxon>
        <taxon>Stramenopiles</taxon>
        <taxon>Oomycota</taxon>
        <taxon>Saprolegniomycetes</taxon>
        <taxon>Saprolegniales</taxon>
        <taxon>Saprolegniaceae</taxon>
        <taxon>Saprolegnia</taxon>
    </lineage>
</organism>
<protein>
    <submittedName>
        <fullName evidence="2">Uncharacterized protein</fullName>
    </submittedName>
</protein>
<proteinExistence type="predicted"/>
<dbReference type="RefSeq" id="XP_012209767.1">
    <property type="nucleotide sequence ID" value="XM_012354377.1"/>
</dbReference>